<dbReference type="InterPro" id="IPR050336">
    <property type="entry name" value="Chromosome_partition/occlusion"/>
</dbReference>
<dbReference type="FunFam" id="1.10.10.2830:FF:000001">
    <property type="entry name" value="Chromosome partitioning protein ParB"/>
    <property type="match status" value="1"/>
</dbReference>
<comment type="similarity">
    <text evidence="1">Belongs to the ParB family.</text>
</comment>
<accession>A0A931MMI0</accession>
<dbReference type="Pfam" id="PF17762">
    <property type="entry name" value="HTH_ParB"/>
    <property type="match status" value="1"/>
</dbReference>
<dbReference type="Proteomes" id="UP000617634">
    <property type="component" value="Unassembled WGS sequence"/>
</dbReference>
<keyword evidence="2" id="KW-0175">Coiled coil</keyword>
<proteinExistence type="inferred from homology"/>
<protein>
    <submittedName>
        <fullName evidence="4">ParB/RepB/Spo0J family partition protein</fullName>
    </submittedName>
</protein>
<feature type="domain" description="ParB-like N-terminal" evidence="3">
    <location>
        <begin position="3"/>
        <end position="96"/>
    </location>
</feature>
<dbReference type="GO" id="GO:0005694">
    <property type="term" value="C:chromosome"/>
    <property type="evidence" value="ECO:0007669"/>
    <property type="project" value="TreeGrafter"/>
</dbReference>
<dbReference type="InterPro" id="IPR036086">
    <property type="entry name" value="ParB/Sulfiredoxin_sf"/>
</dbReference>
<dbReference type="InterPro" id="IPR003115">
    <property type="entry name" value="ParB_N"/>
</dbReference>
<name>A0A931MMI0_9SPHN</name>
<dbReference type="InterPro" id="IPR041468">
    <property type="entry name" value="HTH_ParB/Spo0J"/>
</dbReference>
<sequence>MTTTLKLSQLRLSPLNVRKVEPTGIEALADDIHAHGLIQNLGVYEAAGKFWVFAGGRRFRALELLKKRKDVTAAFPVPVIIKDKTEAIELSLVENTQRETMHPADAVAAFAQLRDEGGMSAEDIAARFGYSTGHVAKLLRLGSLAPALLEAFAADMIGMQAAQALTMSEDHAAQVEAFERCGNSPAAIRRALTTEKVRTDSAVCRFVGLDAYEAAGGTITRDLFGETGYADDSALLDELVAAKLDGIRASFAAEGWKIVEVAAEAPHDIYNRGYLRPETREANDEEAAQLAALDAQIEALEAEGNEDSEEAAALFEQREAITDGFEVFTEAQKANGGVCAYVGYNGDLALRHWTVNVERPSAKVEETGPYAASMIERLTAIRTMALQQEVAAQPALALDILLDSMTAQLLHGLHRYNLAADIHPTVTRHTVEHDMLDGSNLAELPAKLVERFADIPAEGRFETIRTMDEADKMQLLAALVASTLNGTTYNHGGIGARQATADTYAEAAGLDLRQHWNPGQTFFDRLTKTSLLAILADECGEDAAANCAKMKKGDLAVAVNERLPVGWLPEPARRFTPLPEQATDEGEMSEVA</sequence>
<dbReference type="RefSeq" id="WP_197167368.1">
    <property type="nucleotide sequence ID" value="NZ_JADZGI010000010.1"/>
</dbReference>
<organism evidence="4 5">
    <name type="scientific">Novosphingobium aureum</name>
    <dbReference type="NCBI Taxonomy" id="2792964"/>
    <lineage>
        <taxon>Bacteria</taxon>
        <taxon>Pseudomonadati</taxon>
        <taxon>Pseudomonadota</taxon>
        <taxon>Alphaproteobacteria</taxon>
        <taxon>Sphingomonadales</taxon>
        <taxon>Sphingomonadaceae</taxon>
        <taxon>Novosphingobium</taxon>
    </lineage>
</organism>
<dbReference type="Gene3D" id="3.90.1530.30">
    <property type="match status" value="1"/>
</dbReference>
<dbReference type="CDD" id="cd16406">
    <property type="entry name" value="ParB_N_like"/>
    <property type="match status" value="1"/>
</dbReference>
<reference evidence="4" key="1">
    <citation type="submission" date="2020-11" db="EMBL/GenBank/DDBJ databases">
        <title>Novosphingobium aureum sp. nov., a marine bacterium isolated from sediment of a salt flat.</title>
        <authorList>
            <person name="Yoo Y."/>
            <person name="Kim J.-J."/>
        </authorList>
    </citation>
    <scope>NUCLEOTIDE SEQUENCE</scope>
    <source>
        <strain evidence="4">YJ-S2-02</strain>
    </source>
</reference>
<gene>
    <name evidence="4" type="ORF">I5E68_19650</name>
</gene>
<evidence type="ECO:0000259" key="3">
    <source>
        <dbReference type="SMART" id="SM00470"/>
    </source>
</evidence>
<dbReference type="Pfam" id="PF02195">
    <property type="entry name" value="ParB_N"/>
    <property type="match status" value="1"/>
</dbReference>
<dbReference type="AlphaFoldDB" id="A0A931MMI0"/>
<dbReference type="PANTHER" id="PTHR33375:SF7">
    <property type="entry name" value="CHROMOSOME 2-PARTITIONING PROTEIN PARB-RELATED"/>
    <property type="match status" value="1"/>
</dbReference>
<dbReference type="GO" id="GO:0003677">
    <property type="term" value="F:DNA binding"/>
    <property type="evidence" value="ECO:0007669"/>
    <property type="project" value="InterPro"/>
</dbReference>
<dbReference type="SMART" id="SM00470">
    <property type="entry name" value="ParB"/>
    <property type="match status" value="1"/>
</dbReference>
<comment type="caution">
    <text evidence="4">The sequence shown here is derived from an EMBL/GenBank/DDBJ whole genome shotgun (WGS) entry which is preliminary data.</text>
</comment>
<dbReference type="SUPFAM" id="SSF109709">
    <property type="entry name" value="KorB DNA-binding domain-like"/>
    <property type="match status" value="1"/>
</dbReference>
<keyword evidence="5" id="KW-1185">Reference proteome</keyword>
<dbReference type="PANTHER" id="PTHR33375">
    <property type="entry name" value="CHROMOSOME-PARTITIONING PROTEIN PARB-RELATED"/>
    <property type="match status" value="1"/>
</dbReference>
<dbReference type="Gene3D" id="1.10.10.2830">
    <property type="match status" value="1"/>
</dbReference>
<evidence type="ECO:0000256" key="1">
    <source>
        <dbReference type="ARBA" id="ARBA00006295"/>
    </source>
</evidence>
<dbReference type="EMBL" id="JADZGI010000010">
    <property type="protein sequence ID" value="MBH0115162.1"/>
    <property type="molecule type" value="Genomic_DNA"/>
</dbReference>
<evidence type="ECO:0000256" key="2">
    <source>
        <dbReference type="SAM" id="Coils"/>
    </source>
</evidence>
<dbReference type="GO" id="GO:0007059">
    <property type="term" value="P:chromosome segregation"/>
    <property type="evidence" value="ECO:0007669"/>
    <property type="project" value="TreeGrafter"/>
</dbReference>
<feature type="coiled-coil region" evidence="2">
    <location>
        <begin position="283"/>
        <end position="317"/>
    </location>
</feature>
<dbReference type="NCBIfam" id="TIGR00180">
    <property type="entry name" value="parB_part"/>
    <property type="match status" value="1"/>
</dbReference>
<evidence type="ECO:0000313" key="5">
    <source>
        <dbReference type="Proteomes" id="UP000617634"/>
    </source>
</evidence>
<dbReference type="SUPFAM" id="SSF110849">
    <property type="entry name" value="ParB/Sulfiredoxin"/>
    <property type="match status" value="1"/>
</dbReference>
<evidence type="ECO:0000313" key="4">
    <source>
        <dbReference type="EMBL" id="MBH0115162.1"/>
    </source>
</evidence>
<dbReference type="InterPro" id="IPR004437">
    <property type="entry name" value="ParB/RepB/Spo0J"/>
</dbReference>